<dbReference type="GO" id="GO:0016705">
    <property type="term" value="F:oxidoreductase activity, acting on paired donors, with incorporation or reduction of molecular oxygen"/>
    <property type="evidence" value="ECO:0007669"/>
    <property type="project" value="InterPro"/>
</dbReference>
<feature type="signal peptide" evidence="8">
    <location>
        <begin position="1"/>
        <end position="23"/>
    </location>
</feature>
<dbReference type="InterPro" id="IPR002401">
    <property type="entry name" value="Cyt_P450_E_grp-I"/>
</dbReference>
<keyword evidence="3 6" id="KW-0479">Metal-binding</keyword>
<dbReference type="CDD" id="cd11041">
    <property type="entry name" value="CYP503A1-like"/>
    <property type="match status" value="1"/>
</dbReference>
<dbReference type="AlphaFoldDB" id="H9LFA2"/>
<feature type="chain" id="PRO_5003621207" evidence="8">
    <location>
        <begin position="24"/>
        <end position="500"/>
    </location>
</feature>
<protein>
    <submittedName>
        <fullName evidence="9">Cytochrome P450 monooxygenase</fullName>
    </submittedName>
</protein>
<dbReference type="PRINTS" id="PR00463">
    <property type="entry name" value="EP450I"/>
</dbReference>
<dbReference type="GO" id="GO:0005506">
    <property type="term" value="F:iron ion binding"/>
    <property type="evidence" value="ECO:0007669"/>
    <property type="project" value="InterPro"/>
</dbReference>
<dbReference type="EMBL" id="HM044137">
    <property type="protein sequence ID" value="AEB40218.1"/>
    <property type="molecule type" value="mRNA"/>
</dbReference>
<comment type="similarity">
    <text evidence="2 7">Belongs to the cytochrome P450 family.</text>
</comment>
<keyword evidence="7 9" id="KW-0503">Monooxygenase</keyword>
<dbReference type="Gene3D" id="1.10.630.10">
    <property type="entry name" value="Cytochrome P450"/>
    <property type="match status" value="1"/>
</dbReference>
<evidence type="ECO:0000313" key="9">
    <source>
        <dbReference type="EMBL" id="AEB40218.1"/>
    </source>
</evidence>
<evidence type="ECO:0000256" key="7">
    <source>
        <dbReference type="RuleBase" id="RU000461"/>
    </source>
</evidence>
<reference evidence="9" key="1">
    <citation type="submission" date="2010-03" db="EMBL/GenBank/DDBJ databases">
        <title>Cloning and expression of cytochrome P450 genes in Antrodia cinnamomea.</title>
        <authorList>
            <person name="Hsu K.-H."/>
            <person name="Lee Y.-R."/>
            <person name="Chu F.-H."/>
        </authorList>
    </citation>
    <scope>NUCLEOTIDE SEQUENCE</scope>
    <source>
        <strain evidence="9">Ac-2</strain>
    </source>
</reference>
<evidence type="ECO:0000256" key="2">
    <source>
        <dbReference type="ARBA" id="ARBA00010617"/>
    </source>
</evidence>
<dbReference type="InterPro" id="IPR001128">
    <property type="entry name" value="Cyt_P450"/>
</dbReference>
<organism evidence="9">
    <name type="scientific">Taiwanofungus camphoratus</name>
    <name type="common">Poroid brown-rot fungus</name>
    <name type="synonym">Antrodia camphorata</name>
    <dbReference type="NCBI Taxonomy" id="2696576"/>
    <lineage>
        <taxon>Eukaryota</taxon>
        <taxon>Fungi</taxon>
        <taxon>Dikarya</taxon>
        <taxon>Basidiomycota</taxon>
        <taxon>Agaricomycotina</taxon>
        <taxon>Agaricomycetes</taxon>
        <taxon>Polyporales</taxon>
        <taxon>Taiwanofungaceae</taxon>
        <taxon>Taiwanofungus</taxon>
    </lineage>
</organism>
<evidence type="ECO:0000256" key="4">
    <source>
        <dbReference type="ARBA" id="ARBA00023002"/>
    </source>
</evidence>
<dbReference type="PROSITE" id="PS00086">
    <property type="entry name" value="CYTOCHROME_P450"/>
    <property type="match status" value="1"/>
</dbReference>
<dbReference type="InterPro" id="IPR036396">
    <property type="entry name" value="Cyt_P450_sf"/>
</dbReference>
<comment type="cofactor">
    <cofactor evidence="1 6">
        <name>heme</name>
        <dbReference type="ChEBI" id="CHEBI:30413"/>
    </cofactor>
</comment>
<evidence type="ECO:0000256" key="6">
    <source>
        <dbReference type="PIRSR" id="PIRSR602401-1"/>
    </source>
</evidence>
<dbReference type="GO" id="GO:0020037">
    <property type="term" value="F:heme binding"/>
    <property type="evidence" value="ECO:0007669"/>
    <property type="project" value="InterPro"/>
</dbReference>
<keyword evidence="5 6" id="KW-0408">Iron</keyword>
<accession>H9LFA2</accession>
<dbReference type="InterPro" id="IPR017972">
    <property type="entry name" value="Cyt_P450_CS"/>
</dbReference>
<name>H9LFA2_TAICA</name>
<dbReference type="GO" id="GO:0004497">
    <property type="term" value="F:monooxygenase activity"/>
    <property type="evidence" value="ECO:0007669"/>
    <property type="project" value="UniProtKB-KW"/>
</dbReference>
<evidence type="ECO:0000256" key="3">
    <source>
        <dbReference type="ARBA" id="ARBA00022723"/>
    </source>
</evidence>
<keyword evidence="4 7" id="KW-0560">Oxidoreductase</keyword>
<sequence>MDNPTEMICFCVGVLTLLLFVQRRFDPSQKIPAIGPSAPLLSYIGAYRYFRHAQDMLQKGYTKYRGSVFRVPLLDQWVVVVSGAKMNEELWRIPDDKMSFLAAAQDFIQTKYTIAPLLDQLPIHVKVMREQLTRNLGVLLPGVLDEIHAAFNEIIPTLGNEWVSISGLPVMTHIIARVSNRAFVGLPICRDSDYLDVAMKFPMDVMKGKSILSIVPKSLKAVVGPCLPWSRRALRCFSAHLKPVIAERQRLLQELGEDWTDKPIDMLMWLIEEAPSMEQSVDLIVQSILSSNFASTHTSSISLTHALYHLAGSPEYMHPLREEIENVLKVKGWTKDALSNMWRLDSFLRESQRLNGVSGMSVMRKALKDVTLSDGTYIPTGTMVYAAATATHRDPDNYDNPDMFDPFRFSDAKESENDRIKQQYVSTSPDYIPFGHGKHACPGRFFASHELKAILAHIVLNYDLQFEGGGGRPENLWLGTGILPAPNAKIMFRNRQTSDA</sequence>
<evidence type="ECO:0000256" key="5">
    <source>
        <dbReference type="ARBA" id="ARBA00023004"/>
    </source>
</evidence>
<dbReference type="PRINTS" id="PR00385">
    <property type="entry name" value="P450"/>
</dbReference>
<proteinExistence type="evidence at transcript level"/>
<evidence type="ECO:0000256" key="8">
    <source>
        <dbReference type="SAM" id="SignalP"/>
    </source>
</evidence>
<keyword evidence="6 7" id="KW-0349">Heme</keyword>
<keyword evidence="8" id="KW-0732">Signal</keyword>
<feature type="binding site" description="axial binding residue" evidence="6">
    <location>
        <position position="441"/>
    </location>
    <ligand>
        <name>heme</name>
        <dbReference type="ChEBI" id="CHEBI:30413"/>
    </ligand>
    <ligandPart>
        <name>Fe</name>
        <dbReference type="ChEBI" id="CHEBI:18248"/>
    </ligandPart>
</feature>
<dbReference type="SUPFAM" id="SSF48264">
    <property type="entry name" value="Cytochrome P450"/>
    <property type="match status" value="1"/>
</dbReference>
<dbReference type="PANTHER" id="PTHR46206">
    <property type="entry name" value="CYTOCHROME P450"/>
    <property type="match status" value="1"/>
</dbReference>
<evidence type="ECO:0000256" key="1">
    <source>
        <dbReference type="ARBA" id="ARBA00001971"/>
    </source>
</evidence>
<dbReference type="Pfam" id="PF00067">
    <property type="entry name" value="p450"/>
    <property type="match status" value="1"/>
</dbReference>